<protein>
    <submittedName>
        <fullName evidence="6">LacI family transcriptional regulator</fullName>
    </submittedName>
</protein>
<evidence type="ECO:0000256" key="1">
    <source>
        <dbReference type="ARBA" id="ARBA00022491"/>
    </source>
</evidence>
<feature type="domain" description="HTH lacI-type" evidence="5">
    <location>
        <begin position="2"/>
        <end position="56"/>
    </location>
</feature>
<organism evidence="6 7">
    <name type="scientific">Lichenibacterium minor</name>
    <dbReference type="NCBI Taxonomy" id="2316528"/>
    <lineage>
        <taxon>Bacteria</taxon>
        <taxon>Pseudomonadati</taxon>
        <taxon>Pseudomonadota</taxon>
        <taxon>Alphaproteobacteria</taxon>
        <taxon>Hyphomicrobiales</taxon>
        <taxon>Lichenihabitantaceae</taxon>
        <taxon>Lichenibacterium</taxon>
    </lineage>
</organism>
<keyword evidence="7" id="KW-1185">Reference proteome</keyword>
<comment type="caution">
    <text evidence="6">The sequence shown here is derived from an EMBL/GenBank/DDBJ whole genome shotgun (WGS) entry which is preliminary data.</text>
</comment>
<keyword evidence="4" id="KW-0804">Transcription</keyword>
<proteinExistence type="predicted"/>
<dbReference type="Proteomes" id="UP000290759">
    <property type="component" value="Unassembled WGS sequence"/>
</dbReference>
<name>A0A4Q2U9T7_9HYPH</name>
<dbReference type="InterPro" id="IPR046335">
    <property type="entry name" value="LacI/GalR-like_sensor"/>
</dbReference>
<gene>
    <name evidence="6" type="ORF">D3273_02275</name>
</gene>
<dbReference type="InterPro" id="IPR000843">
    <property type="entry name" value="HTH_LacI"/>
</dbReference>
<evidence type="ECO:0000256" key="3">
    <source>
        <dbReference type="ARBA" id="ARBA00023125"/>
    </source>
</evidence>
<dbReference type="EMBL" id="QYBB01000002">
    <property type="protein sequence ID" value="RYC33320.1"/>
    <property type="molecule type" value="Genomic_DNA"/>
</dbReference>
<evidence type="ECO:0000256" key="4">
    <source>
        <dbReference type="ARBA" id="ARBA00023163"/>
    </source>
</evidence>
<dbReference type="Gene3D" id="3.40.50.2300">
    <property type="match status" value="2"/>
</dbReference>
<keyword evidence="2" id="KW-0805">Transcription regulation</keyword>
<dbReference type="PANTHER" id="PTHR30146:SF148">
    <property type="entry name" value="HTH-TYPE TRANSCRIPTIONAL REPRESSOR PURR-RELATED"/>
    <property type="match status" value="1"/>
</dbReference>
<evidence type="ECO:0000259" key="5">
    <source>
        <dbReference type="PROSITE" id="PS50932"/>
    </source>
</evidence>
<dbReference type="Pfam" id="PF13377">
    <property type="entry name" value="Peripla_BP_3"/>
    <property type="match status" value="1"/>
</dbReference>
<dbReference type="InterPro" id="IPR028082">
    <property type="entry name" value="Peripla_BP_I"/>
</dbReference>
<sequence>MATIADVARRAGVATSTVSHVLNRTRVVSPETTRAVEDAVAAVGYTPNVLARALARSVTNTVGLAISTSRNRFFGDIANAVEGECAKLGMMVLLANTRDDPDEELRVVEELHRRRVDGIILTPSAGPDAAALAYLRDNAIPAVLLDRLPDAGFDGIGVENTASMAALVDELADRGHSRIGLVAGQAGFTTTRERVAGAAAALRRRGLGVDPALVSDGHVAVATARAATARMLALTAPPTALIGGNNLATVGILAALRDAGLAVPRDMAVVGFDDFEWSDSFEPGLTVLAQPCDEIGRRAAAMLRARIAKAAGAPALHRVAPTLIRRSSSGGA</sequence>
<evidence type="ECO:0000313" key="6">
    <source>
        <dbReference type="EMBL" id="RYC33320.1"/>
    </source>
</evidence>
<dbReference type="SUPFAM" id="SSF53822">
    <property type="entry name" value="Periplasmic binding protein-like I"/>
    <property type="match status" value="1"/>
</dbReference>
<reference evidence="6 7" key="1">
    <citation type="submission" date="2018-12" db="EMBL/GenBank/DDBJ databases">
        <authorList>
            <person name="Grouzdev D.S."/>
            <person name="Krutkina M.S."/>
        </authorList>
    </citation>
    <scope>NUCLEOTIDE SEQUENCE [LARGE SCALE GENOMIC DNA]</scope>
    <source>
        <strain evidence="6 7">RmlP026</strain>
    </source>
</reference>
<keyword evidence="1" id="KW-0678">Repressor</keyword>
<dbReference type="GO" id="GO:0000976">
    <property type="term" value="F:transcription cis-regulatory region binding"/>
    <property type="evidence" value="ECO:0007669"/>
    <property type="project" value="TreeGrafter"/>
</dbReference>
<keyword evidence="3" id="KW-0238">DNA-binding</keyword>
<dbReference type="InterPro" id="IPR010982">
    <property type="entry name" value="Lambda_DNA-bd_dom_sf"/>
</dbReference>
<dbReference type="Gene3D" id="1.10.260.40">
    <property type="entry name" value="lambda repressor-like DNA-binding domains"/>
    <property type="match status" value="1"/>
</dbReference>
<evidence type="ECO:0000256" key="2">
    <source>
        <dbReference type="ARBA" id="ARBA00023015"/>
    </source>
</evidence>
<dbReference type="AlphaFoldDB" id="A0A4Q2U9T7"/>
<dbReference type="PROSITE" id="PS50932">
    <property type="entry name" value="HTH_LACI_2"/>
    <property type="match status" value="1"/>
</dbReference>
<dbReference type="CDD" id="cd06267">
    <property type="entry name" value="PBP1_LacI_sugar_binding-like"/>
    <property type="match status" value="1"/>
</dbReference>
<accession>A0A4Q2U9T7</accession>
<dbReference type="CDD" id="cd01392">
    <property type="entry name" value="HTH_LacI"/>
    <property type="match status" value="1"/>
</dbReference>
<dbReference type="Pfam" id="PF00356">
    <property type="entry name" value="LacI"/>
    <property type="match status" value="1"/>
</dbReference>
<reference evidence="6 7" key="2">
    <citation type="submission" date="2019-02" db="EMBL/GenBank/DDBJ databases">
        <title>'Lichenibacterium ramalinii' gen. nov. sp. nov., 'Lichenibacterium minor' gen. nov. sp. nov.</title>
        <authorList>
            <person name="Pankratov T."/>
        </authorList>
    </citation>
    <scope>NUCLEOTIDE SEQUENCE [LARGE SCALE GENOMIC DNA]</scope>
    <source>
        <strain evidence="6 7">RmlP026</strain>
    </source>
</reference>
<dbReference type="SMART" id="SM00354">
    <property type="entry name" value="HTH_LACI"/>
    <property type="match status" value="1"/>
</dbReference>
<dbReference type="GO" id="GO:0003700">
    <property type="term" value="F:DNA-binding transcription factor activity"/>
    <property type="evidence" value="ECO:0007669"/>
    <property type="project" value="TreeGrafter"/>
</dbReference>
<dbReference type="PRINTS" id="PR00036">
    <property type="entry name" value="HTHLACI"/>
</dbReference>
<dbReference type="RefSeq" id="WP_129223095.1">
    <property type="nucleotide sequence ID" value="NZ_QYBB01000002.1"/>
</dbReference>
<dbReference type="PANTHER" id="PTHR30146">
    <property type="entry name" value="LACI-RELATED TRANSCRIPTIONAL REPRESSOR"/>
    <property type="match status" value="1"/>
</dbReference>
<dbReference type="OrthoDB" id="7170131at2"/>
<evidence type="ECO:0000313" key="7">
    <source>
        <dbReference type="Proteomes" id="UP000290759"/>
    </source>
</evidence>
<dbReference type="SUPFAM" id="SSF47413">
    <property type="entry name" value="lambda repressor-like DNA-binding domains"/>
    <property type="match status" value="1"/>
</dbReference>